<dbReference type="GO" id="GO:0006352">
    <property type="term" value="P:DNA-templated transcription initiation"/>
    <property type="evidence" value="ECO:0007669"/>
    <property type="project" value="InterPro"/>
</dbReference>
<dbReference type="InterPro" id="IPR000943">
    <property type="entry name" value="RNA_pol_sigma70"/>
</dbReference>
<dbReference type="CDD" id="cd06171">
    <property type="entry name" value="Sigma70_r4"/>
    <property type="match status" value="1"/>
</dbReference>
<evidence type="ECO:0000256" key="2">
    <source>
        <dbReference type="ARBA" id="ARBA00023082"/>
    </source>
</evidence>
<evidence type="ECO:0000256" key="1">
    <source>
        <dbReference type="ARBA" id="ARBA00023015"/>
    </source>
</evidence>
<feature type="domain" description="RNA polymerase sigma-70" evidence="5">
    <location>
        <begin position="206"/>
        <end position="232"/>
    </location>
</feature>
<dbReference type="NCBIfam" id="TIGR02937">
    <property type="entry name" value="sigma70-ECF"/>
    <property type="match status" value="1"/>
</dbReference>
<protein>
    <recommendedName>
        <fullName evidence="5">RNA polymerase sigma-70 domain-containing protein</fullName>
    </recommendedName>
</protein>
<dbReference type="InterPro" id="IPR007630">
    <property type="entry name" value="RNA_pol_sigma70_r4"/>
</dbReference>
<reference evidence="7" key="1">
    <citation type="submission" date="2017-08" db="EMBL/GenBank/DDBJ databases">
        <title>Direct submision.</title>
        <authorList>
            <person name="Kim S.-J."/>
            <person name="Rhee S.-K."/>
        </authorList>
    </citation>
    <scope>NUCLEOTIDE SEQUENCE [LARGE SCALE GENOMIC DNA]</scope>
    <source>
        <strain evidence="7">GI5</strain>
    </source>
</reference>
<dbReference type="Gene3D" id="1.10.1740.10">
    <property type="match status" value="1"/>
</dbReference>
<dbReference type="InterPro" id="IPR013324">
    <property type="entry name" value="RNA_pol_sigma_r3/r4-like"/>
</dbReference>
<sequence>MSEGQVLKGSKGLNYIDDDLSMWWDYKKSNSEFLRNELVGHYSGYAKSIAYSVYSRYASSGIAKEDCTQLAFLGLIKAISRYDIDMGVVFTTFSYRYIKGEILRGIEKYSEQFGYNAQRKRMQRERMDSLSPKGVSCLADFVSLTIDLGVSFLLDSLHDGDSVDKKLIYQVQFEDKLATKKILSYCKSLVDREREVIHLHYFRDMSFSEIADALNLSKSRVSQIHASAVQNIRVSLSPNKKFQLNT</sequence>
<dbReference type="OrthoDB" id="8481770at2"/>
<evidence type="ECO:0000313" key="6">
    <source>
        <dbReference type="EMBL" id="AUM12950.1"/>
    </source>
</evidence>
<dbReference type="PRINTS" id="PR00046">
    <property type="entry name" value="SIGMA70FCT"/>
</dbReference>
<dbReference type="EMBL" id="CP022684">
    <property type="protein sequence ID" value="AUM12950.1"/>
    <property type="molecule type" value="Genomic_DNA"/>
</dbReference>
<dbReference type="PANTHER" id="PTHR30385">
    <property type="entry name" value="SIGMA FACTOR F FLAGELLAR"/>
    <property type="match status" value="1"/>
</dbReference>
<gene>
    <name evidence="6" type="ORF">Kalk_11170</name>
</gene>
<dbReference type="Gene3D" id="1.20.140.160">
    <property type="match status" value="1"/>
</dbReference>
<dbReference type="InterPro" id="IPR014284">
    <property type="entry name" value="RNA_pol_sigma-70_dom"/>
</dbReference>
<dbReference type="SUPFAM" id="SSF88946">
    <property type="entry name" value="Sigma2 domain of RNA polymerase sigma factors"/>
    <property type="match status" value="1"/>
</dbReference>
<keyword evidence="7" id="KW-1185">Reference proteome</keyword>
<accession>A0A2K9LL12</accession>
<dbReference type="Proteomes" id="UP000235116">
    <property type="component" value="Chromosome"/>
</dbReference>
<dbReference type="GO" id="GO:0016987">
    <property type="term" value="F:sigma factor activity"/>
    <property type="evidence" value="ECO:0007669"/>
    <property type="project" value="UniProtKB-KW"/>
</dbReference>
<dbReference type="RefSeq" id="WP_101894329.1">
    <property type="nucleotide sequence ID" value="NZ_CP022684.1"/>
</dbReference>
<organism evidence="6 7">
    <name type="scientific">Ketobacter alkanivorans</name>
    <dbReference type="NCBI Taxonomy" id="1917421"/>
    <lineage>
        <taxon>Bacteria</taxon>
        <taxon>Pseudomonadati</taxon>
        <taxon>Pseudomonadota</taxon>
        <taxon>Gammaproteobacteria</taxon>
        <taxon>Pseudomonadales</taxon>
        <taxon>Ketobacteraceae</taxon>
        <taxon>Ketobacter</taxon>
    </lineage>
</organism>
<dbReference type="KEGG" id="kak:Kalk_11170"/>
<dbReference type="InterPro" id="IPR013325">
    <property type="entry name" value="RNA_pol_sigma_r2"/>
</dbReference>
<dbReference type="Pfam" id="PF04542">
    <property type="entry name" value="Sigma70_r2"/>
    <property type="match status" value="1"/>
</dbReference>
<dbReference type="Pfam" id="PF04545">
    <property type="entry name" value="Sigma70_r4"/>
    <property type="match status" value="1"/>
</dbReference>
<evidence type="ECO:0000313" key="7">
    <source>
        <dbReference type="Proteomes" id="UP000235116"/>
    </source>
</evidence>
<dbReference type="GO" id="GO:0003677">
    <property type="term" value="F:DNA binding"/>
    <property type="evidence" value="ECO:0007669"/>
    <property type="project" value="UniProtKB-KW"/>
</dbReference>
<evidence type="ECO:0000256" key="3">
    <source>
        <dbReference type="ARBA" id="ARBA00023125"/>
    </source>
</evidence>
<keyword evidence="1" id="KW-0805">Transcription regulation</keyword>
<keyword evidence="4" id="KW-0804">Transcription</keyword>
<name>A0A2K9LL12_9GAMM</name>
<keyword evidence="2" id="KW-0731">Sigma factor</keyword>
<dbReference type="SUPFAM" id="SSF88659">
    <property type="entry name" value="Sigma3 and sigma4 domains of RNA polymerase sigma factors"/>
    <property type="match status" value="1"/>
</dbReference>
<dbReference type="PROSITE" id="PS00716">
    <property type="entry name" value="SIGMA70_2"/>
    <property type="match status" value="1"/>
</dbReference>
<evidence type="ECO:0000259" key="5">
    <source>
        <dbReference type="PROSITE" id="PS00716"/>
    </source>
</evidence>
<evidence type="ECO:0000256" key="4">
    <source>
        <dbReference type="ARBA" id="ARBA00023163"/>
    </source>
</evidence>
<keyword evidence="3" id="KW-0238">DNA-binding</keyword>
<dbReference type="InterPro" id="IPR007627">
    <property type="entry name" value="RNA_pol_sigma70_r2"/>
</dbReference>
<proteinExistence type="predicted"/>
<dbReference type="AlphaFoldDB" id="A0A2K9LL12"/>